<evidence type="ECO:0000313" key="2">
    <source>
        <dbReference type="EMBL" id="RWY41799.1"/>
    </source>
</evidence>
<evidence type="ECO:0000313" key="3">
    <source>
        <dbReference type="Proteomes" id="UP000287168"/>
    </source>
</evidence>
<dbReference type="Proteomes" id="UP000287168">
    <property type="component" value="Unassembled WGS sequence"/>
</dbReference>
<dbReference type="InterPro" id="IPR028992">
    <property type="entry name" value="Hedgehog/Intein_dom"/>
</dbReference>
<accession>A0A3S3UX29</accession>
<gene>
    <name evidence="2" type="ORF">EP867_08690</name>
</gene>
<protein>
    <recommendedName>
        <fullName evidence="1">Hedgehog/Intein (Hint) domain-containing protein</fullName>
    </recommendedName>
</protein>
<name>A0A3S3UX29_9RHOB</name>
<evidence type="ECO:0000259" key="1">
    <source>
        <dbReference type="Pfam" id="PF13403"/>
    </source>
</evidence>
<dbReference type="SUPFAM" id="SSF51294">
    <property type="entry name" value="Hedgehog/intein (Hint) domain"/>
    <property type="match status" value="1"/>
</dbReference>
<sequence length="216" mass="23233">MGDGGAMTDITVTAWEVDPAFSVVRDTGMAQPDKWTFDTLGETHFYEGKPVSLEPYLREVVLSDSNNDGFISNEPGDLLTIGGQSYRIYEIFRGDTVTVDGVEYSVVTLYGTDVLEKDGGIAISFPLDEQGAILPAWSGMISRAGWNLDSAPYPIPVEDLPCFVAGSAIMTPAGPVPVERLCPGDLVQTADRGAQPVIWVARSELPCDWSGLPARS</sequence>
<comment type="caution">
    <text evidence="2">The sequence shown here is derived from an EMBL/GenBank/DDBJ whole genome shotgun (WGS) entry which is preliminary data.</text>
</comment>
<keyword evidence="3" id="KW-1185">Reference proteome</keyword>
<reference evidence="2 3" key="1">
    <citation type="journal article" date="2015" name="Int. J. Syst. Evol. Microbiol.">
        <title>Gemmobacter intermedius sp. nov., isolated from a white stork (Ciconia ciconia).</title>
        <authorList>
            <person name="Kampfer P."/>
            <person name="Jerzak L."/>
            <person name="Wilharm G."/>
            <person name="Golke J."/>
            <person name="Busse H.J."/>
            <person name="Glaeser S.P."/>
        </authorList>
    </citation>
    <scope>NUCLEOTIDE SEQUENCE [LARGE SCALE GENOMIC DNA]</scope>
    <source>
        <strain evidence="2 3">119/4</strain>
    </source>
</reference>
<proteinExistence type="predicted"/>
<dbReference type="OrthoDB" id="6305173at2"/>
<dbReference type="EMBL" id="SBLC01000009">
    <property type="protein sequence ID" value="RWY41799.1"/>
    <property type="molecule type" value="Genomic_DNA"/>
</dbReference>
<dbReference type="Pfam" id="PF13403">
    <property type="entry name" value="Hint_2"/>
    <property type="match status" value="1"/>
</dbReference>
<organism evidence="2 3">
    <name type="scientific">Falsigemmobacter intermedius</name>
    <dbReference type="NCBI Taxonomy" id="1553448"/>
    <lineage>
        <taxon>Bacteria</taxon>
        <taxon>Pseudomonadati</taxon>
        <taxon>Pseudomonadota</taxon>
        <taxon>Alphaproteobacteria</taxon>
        <taxon>Rhodobacterales</taxon>
        <taxon>Paracoccaceae</taxon>
        <taxon>Falsigemmobacter</taxon>
    </lineage>
</organism>
<feature type="domain" description="Hedgehog/Intein (Hint)" evidence="1">
    <location>
        <begin position="161"/>
        <end position="205"/>
    </location>
</feature>
<dbReference type="InterPro" id="IPR036844">
    <property type="entry name" value="Hint_dom_sf"/>
</dbReference>
<dbReference type="AlphaFoldDB" id="A0A3S3UX29"/>